<dbReference type="Proteomes" id="UP000054837">
    <property type="component" value="Unassembled WGS sequence"/>
</dbReference>
<dbReference type="RefSeq" id="WP_058889725.1">
    <property type="nucleotide sequence ID" value="NZ_LQBL01000002.1"/>
</dbReference>
<dbReference type="InterPro" id="IPR006439">
    <property type="entry name" value="HAD-SF_hydro_IA"/>
</dbReference>
<dbReference type="GO" id="GO:0050308">
    <property type="term" value="F:sugar-phosphatase activity"/>
    <property type="evidence" value="ECO:0007669"/>
    <property type="project" value="TreeGrafter"/>
</dbReference>
<dbReference type="PRINTS" id="PR00413">
    <property type="entry name" value="HADHALOGNASE"/>
</dbReference>
<accession>A0A0W8IGY0</accession>
<dbReference type="SFLD" id="SFLDG01129">
    <property type="entry name" value="C1.5:_HAD__Beta-PGM__Phosphata"/>
    <property type="match status" value="1"/>
</dbReference>
<dbReference type="InterPro" id="IPR051806">
    <property type="entry name" value="HAD-like_SPP"/>
</dbReference>
<dbReference type="Gene3D" id="1.10.150.240">
    <property type="entry name" value="Putative phosphatase, domain 2"/>
    <property type="match status" value="1"/>
</dbReference>
<dbReference type="AlphaFoldDB" id="A0A0W8IGY0"/>
<sequence>MRDITQETFEAVLFDNDGTLTDSRGPVERSWRSWAVDHGVDFARFGNFHGVTSRGIVERVAPHLDADAATADIDRRELEDLDGIVALPGAVDALAAVGARAAIVTSAGRELAVLRIDAAGLSAPAVLVTADDISRGKPDPEPYLVGARRLEADPARCLVVEDAVAGLESGRAAGAATLAVLTTSSREEVADHADLTVGSLADVRLEVTDAGVRVHLRQA</sequence>
<comment type="caution">
    <text evidence="1">The sequence shown here is derived from an EMBL/GenBank/DDBJ whole genome shotgun (WGS) entry which is preliminary data.</text>
</comment>
<gene>
    <name evidence="1" type="ORF">AVL62_06080</name>
</gene>
<dbReference type="InterPro" id="IPR036412">
    <property type="entry name" value="HAD-like_sf"/>
</dbReference>
<dbReference type="InterPro" id="IPR023214">
    <property type="entry name" value="HAD_sf"/>
</dbReference>
<dbReference type="Pfam" id="PF00702">
    <property type="entry name" value="Hydrolase"/>
    <property type="match status" value="1"/>
</dbReference>
<evidence type="ECO:0000313" key="1">
    <source>
        <dbReference type="EMBL" id="KUG59249.1"/>
    </source>
</evidence>
<dbReference type="OrthoDB" id="9800058at2"/>
<proteinExistence type="predicted"/>
<dbReference type="STRING" id="767452.AVL62_06080"/>
<keyword evidence="2" id="KW-1185">Reference proteome</keyword>
<dbReference type="EMBL" id="LQBL01000002">
    <property type="protein sequence ID" value="KUG59249.1"/>
    <property type="molecule type" value="Genomic_DNA"/>
</dbReference>
<evidence type="ECO:0000313" key="2">
    <source>
        <dbReference type="Proteomes" id="UP000054837"/>
    </source>
</evidence>
<dbReference type="NCBIfam" id="TIGR01509">
    <property type="entry name" value="HAD-SF-IA-v3"/>
    <property type="match status" value="1"/>
</dbReference>
<name>A0A0W8IGY0_9MICO</name>
<dbReference type="InterPro" id="IPR023198">
    <property type="entry name" value="PGP-like_dom2"/>
</dbReference>
<dbReference type="SUPFAM" id="SSF56784">
    <property type="entry name" value="HAD-like"/>
    <property type="match status" value="1"/>
</dbReference>
<organism evidence="1 2">
    <name type="scientific">Serinicoccus chungangensis</name>
    <dbReference type="NCBI Taxonomy" id="767452"/>
    <lineage>
        <taxon>Bacteria</taxon>
        <taxon>Bacillati</taxon>
        <taxon>Actinomycetota</taxon>
        <taxon>Actinomycetes</taxon>
        <taxon>Micrococcales</taxon>
        <taxon>Ornithinimicrobiaceae</taxon>
        <taxon>Serinicoccus</taxon>
    </lineage>
</organism>
<dbReference type="SFLD" id="SFLDS00003">
    <property type="entry name" value="Haloacid_Dehalogenase"/>
    <property type="match status" value="1"/>
</dbReference>
<evidence type="ECO:0008006" key="3">
    <source>
        <dbReference type="Google" id="ProtNLM"/>
    </source>
</evidence>
<dbReference type="PANTHER" id="PTHR43481">
    <property type="entry name" value="FRUCTOSE-1-PHOSPHATE PHOSPHATASE"/>
    <property type="match status" value="1"/>
</dbReference>
<protein>
    <recommendedName>
        <fullName evidence="3">Phosphatase</fullName>
    </recommendedName>
</protein>
<dbReference type="PANTHER" id="PTHR43481:SF4">
    <property type="entry name" value="GLYCEROL-1-PHOSPHATE PHOSPHOHYDROLASE 1-RELATED"/>
    <property type="match status" value="1"/>
</dbReference>
<reference evidence="1 2" key="1">
    <citation type="submission" date="2015-12" db="EMBL/GenBank/DDBJ databases">
        <title>Serinicoccus chungangenesis strain CD08_5 genome sequencing and assembly.</title>
        <authorList>
            <person name="Chander A.M."/>
            <person name="Kaur G."/>
            <person name="Nair G.R."/>
            <person name="Dhawan D.K."/>
            <person name="Kochhar R.K."/>
            <person name="Mayilraj S."/>
            <person name="Bhadada S.K."/>
        </authorList>
    </citation>
    <scope>NUCLEOTIDE SEQUENCE [LARGE SCALE GENOMIC DNA]</scope>
    <source>
        <strain evidence="1 2">CD08_5</strain>
    </source>
</reference>
<dbReference type="Gene3D" id="3.40.50.1000">
    <property type="entry name" value="HAD superfamily/HAD-like"/>
    <property type="match status" value="1"/>
</dbReference>